<dbReference type="AlphaFoldDB" id="B3NME6"/>
<proteinExistence type="predicted"/>
<dbReference type="Proteomes" id="UP000008711">
    <property type="component" value="Unassembled WGS sequence"/>
</dbReference>
<feature type="compositionally biased region" description="Basic and acidic residues" evidence="1">
    <location>
        <begin position="61"/>
        <end position="72"/>
    </location>
</feature>
<dbReference type="PhylomeDB" id="B3NME6"/>
<accession>B3NME6</accession>
<dbReference type="HOGENOM" id="CLU_199271_0_0_1"/>
<evidence type="ECO:0000313" key="2">
    <source>
        <dbReference type="EMBL" id="EDV54817.1"/>
    </source>
</evidence>
<name>B3NME6_DROER</name>
<gene>
    <name evidence="2" type="primary">Dere\GG21098</name>
    <name evidence="2" type="synonym">dere_GLEANR_5839</name>
    <name evidence="2" type="synonym">GG21098</name>
    <name evidence="2" type="ORF">Dere_GG21098</name>
</gene>
<organism evidence="2 3">
    <name type="scientific">Drosophila erecta</name>
    <name type="common">Fruit fly</name>
    <dbReference type="NCBI Taxonomy" id="7220"/>
    <lineage>
        <taxon>Eukaryota</taxon>
        <taxon>Metazoa</taxon>
        <taxon>Ecdysozoa</taxon>
        <taxon>Arthropoda</taxon>
        <taxon>Hexapoda</taxon>
        <taxon>Insecta</taxon>
        <taxon>Pterygota</taxon>
        <taxon>Neoptera</taxon>
        <taxon>Endopterygota</taxon>
        <taxon>Diptera</taxon>
        <taxon>Brachycera</taxon>
        <taxon>Muscomorpha</taxon>
        <taxon>Ephydroidea</taxon>
        <taxon>Drosophilidae</taxon>
        <taxon>Drosophila</taxon>
        <taxon>Sophophora</taxon>
    </lineage>
</organism>
<dbReference type="KEGG" id="der:6549275"/>
<reference evidence="2 3" key="1">
    <citation type="journal article" date="2007" name="Nature">
        <title>Evolution of genes and genomes on the Drosophila phylogeny.</title>
        <authorList>
            <consortium name="Drosophila 12 Genomes Consortium"/>
            <person name="Clark A.G."/>
            <person name="Eisen M.B."/>
            <person name="Smith D.R."/>
            <person name="Bergman C.M."/>
            <person name="Oliver B."/>
            <person name="Markow T.A."/>
            <person name="Kaufman T.C."/>
            <person name="Kellis M."/>
            <person name="Gelbart W."/>
            <person name="Iyer V.N."/>
            <person name="Pollard D.A."/>
            <person name="Sackton T.B."/>
            <person name="Larracuente A.M."/>
            <person name="Singh N.D."/>
            <person name="Abad J.P."/>
            <person name="Abt D.N."/>
            <person name="Adryan B."/>
            <person name="Aguade M."/>
            <person name="Akashi H."/>
            <person name="Anderson W.W."/>
            <person name="Aquadro C.F."/>
            <person name="Ardell D.H."/>
            <person name="Arguello R."/>
            <person name="Artieri C.G."/>
            <person name="Barbash D.A."/>
            <person name="Barker D."/>
            <person name="Barsanti P."/>
            <person name="Batterham P."/>
            <person name="Batzoglou S."/>
            <person name="Begun D."/>
            <person name="Bhutkar A."/>
            <person name="Blanco E."/>
            <person name="Bosak S.A."/>
            <person name="Bradley R.K."/>
            <person name="Brand A.D."/>
            <person name="Brent M.R."/>
            <person name="Brooks A.N."/>
            <person name="Brown R.H."/>
            <person name="Butlin R.K."/>
            <person name="Caggese C."/>
            <person name="Calvi B.R."/>
            <person name="Bernardo de Carvalho A."/>
            <person name="Caspi A."/>
            <person name="Castrezana S."/>
            <person name="Celniker S.E."/>
            <person name="Chang J.L."/>
            <person name="Chapple C."/>
            <person name="Chatterji S."/>
            <person name="Chinwalla A."/>
            <person name="Civetta A."/>
            <person name="Clifton S.W."/>
            <person name="Comeron J.M."/>
            <person name="Costello J.C."/>
            <person name="Coyne J.A."/>
            <person name="Daub J."/>
            <person name="David R.G."/>
            <person name="Delcher A.L."/>
            <person name="Delehaunty K."/>
            <person name="Do C.B."/>
            <person name="Ebling H."/>
            <person name="Edwards K."/>
            <person name="Eickbush T."/>
            <person name="Evans J.D."/>
            <person name="Filipski A."/>
            <person name="Findeiss S."/>
            <person name="Freyhult E."/>
            <person name="Fulton L."/>
            <person name="Fulton R."/>
            <person name="Garcia A.C."/>
            <person name="Gardiner A."/>
            <person name="Garfield D.A."/>
            <person name="Garvin B.E."/>
            <person name="Gibson G."/>
            <person name="Gilbert D."/>
            <person name="Gnerre S."/>
            <person name="Godfrey J."/>
            <person name="Good R."/>
            <person name="Gotea V."/>
            <person name="Gravely B."/>
            <person name="Greenberg A.J."/>
            <person name="Griffiths-Jones S."/>
            <person name="Gross S."/>
            <person name="Guigo R."/>
            <person name="Gustafson E.A."/>
            <person name="Haerty W."/>
            <person name="Hahn M.W."/>
            <person name="Halligan D.L."/>
            <person name="Halpern A.L."/>
            <person name="Halter G.M."/>
            <person name="Han M.V."/>
            <person name="Heger A."/>
            <person name="Hillier L."/>
            <person name="Hinrichs A.S."/>
            <person name="Holmes I."/>
            <person name="Hoskins R.A."/>
            <person name="Hubisz M.J."/>
            <person name="Hultmark D."/>
            <person name="Huntley M.A."/>
            <person name="Jaffe D.B."/>
            <person name="Jagadeeshan S."/>
            <person name="Jeck W.R."/>
            <person name="Johnson J."/>
            <person name="Jones C.D."/>
            <person name="Jordan W.C."/>
            <person name="Karpen G.H."/>
            <person name="Kataoka E."/>
            <person name="Keightley P.D."/>
            <person name="Kheradpour P."/>
            <person name="Kirkness E.F."/>
            <person name="Koerich L.B."/>
            <person name="Kristiansen K."/>
            <person name="Kudrna D."/>
            <person name="Kulathinal R.J."/>
            <person name="Kumar S."/>
            <person name="Kwok R."/>
            <person name="Lander E."/>
            <person name="Langley C.H."/>
            <person name="Lapoint R."/>
            <person name="Lazzaro B.P."/>
            <person name="Lee S.J."/>
            <person name="Levesque L."/>
            <person name="Li R."/>
            <person name="Lin C.F."/>
            <person name="Lin M.F."/>
            <person name="Lindblad-Toh K."/>
            <person name="Llopart A."/>
            <person name="Long M."/>
            <person name="Low L."/>
            <person name="Lozovsky E."/>
            <person name="Lu J."/>
            <person name="Luo M."/>
            <person name="Machado C.A."/>
            <person name="Makalowski W."/>
            <person name="Marzo M."/>
            <person name="Matsuda M."/>
            <person name="Matzkin L."/>
            <person name="McAllister B."/>
            <person name="McBride C.S."/>
            <person name="McKernan B."/>
            <person name="McKernan K."/>
            <person name="Mendez-Lago M."/>
            <person name="Minx P."/>
            <person name="Mollenhauer M.U."/>
            <person name="Montooth K."/>
            <person name="Mount S.M."/>
            <person name="Mu X."/>
            <person name="Myers E."/>
            <person name="Negre B."/>
            <person name="Newfeld S."/>
            <person name="Nielsen R."/>
            <person name="Noor M.A."/>
            <person name="O'Grady P."/>
            <person name="Pachter L."/>
            <person name="Papaceit M."/>
            <person name="Parisi M.J."/>
            <person name="Parisi M."/>
            <person name="Parts L."/>
            <person name="Pedersen J.S."/>
            <person name="Pesole G."/>
            <person name="Phillippy A.M."/>
            <person name="Ponting C.P."/>
            <person name="Pop M."/>
            <person name="Porcelli D."/>
            <person name="Powell J.R."/>
            <person name="Prohaska S."/>
            <person name="Pruitt K."/>
            <person name="Puig M."/>
            <person name="Quesneville H."/>
            <person name="Ram K.R."/>
            <person name="Rand D."/>
            <person name="Rasmussen M.D."/>
            <person name="Reed L.K."/>
            <person name="Reenan R."/>
            <person name="Reily A."/>
            <person name="Remington K.A."/>
            <person name="Rieger T.T."/>
            <person name="Ritchie M.G."/>
            <person name="Robin C."/>
            <person name="Rogers Y.H."/>
            <person name="Rohde C."/>
            <person name="Rozas J."/>
            <person name="Rubenfield M.J."/>
            <person name="Ruiz A."/>
            <person name="Russo S."/>
            <person name="Salzberg S.L."/>
            <person name="Sanchez-Gracia A."/>
            <person name="Saranga D.J."/>
            <person name="Sato H."/>
            <person name="Schaeffer S.W."/>
            <person name="Schatz M.C."/>
            <person name="Schlenke T."/>
            <person name="Schwartz R."/>
            <person name="Segarra C."/>
            <person name="Singh R.S."/>
            <person name="Sirot L."/>
            <person name="Sirota M."/>
            <person name="Sisneros N.B."/>
            <person name="Smith C.D."/>
            <person name="Smith T.F."/>
            <person name="Spieth J."/>
            <person name="Stage D.E."/>
            <person name="Stark A."/>
            <person name="Stephan W."/>
            <person name="Strausberg R.L."/>
            <person name="Strempel S."/>
            <person name="Sturgill D."/>
            <person name="Sutton G."/>
            <person name="Sutton G.G."/>
            <person name="Tao W."/>
            <person name="Teichmann S."/>
            <person name="Tobari Y.N."/>
            <person name="Tomimura Y."/>
            <person name="Tsolas J.M."/>
            <person name="Valente V.L."/>
            <person name="Venter E."/>
            <person name="Venter J.C."/>
            <person name="Vicario S."/>
            <person name="Vieira F.G."/>
            <person name="Vilella A.J."/>
            <person name="Villasante A."/>
            <person name="Walenz B."/>
            <person name="Wang J."/>
            <person name="Wasserman M."/>
            <person name="Watts T."/>
            <person name="Wilson D."/>
            <person name="Wilson R.K."/>
            <person name="Wing R.A."/>
            <person name="Wolfner M.F."/>
            <person name="Wong A."/>
            <person name="Wong G.K."/>
            <person name="Wu C.I."/>
            <person name="Wu G."/>
            <person name="Yamamoto D."/>
            <person name="Yang H.P."/>
            <person name="Yang S.P."/>
            <person name="Yorke J.A."/>
            <person name="Yoshida K."/>
            <person name="Zdobnov E."/>
            <person name="Zhang P."/>
            <person name="Zhang Y."/>
            <person name="Zimin A.V."/>
            <person name="Baldwin J."/>
            <person name="Abdouelleil A."/>
            <person name="Abdulkadir J."/>
            <person name="Abebe A."/>
            <person name="Abera B."/>
            <person name="Abreu J."/>
            <person name="Acer S.C."/>
            <person name="Aftuck L."/>
            <person name="Alexander A."/>
            <person name="An P."/>
            <person name="Anderson E."/>
            <person name="Anderson S."/>
            <person name="Arachi H."/>
            <person name="Azer M."/>
            <person name="Bachantsang P."/>
            <person name="Barry A."/>
            <person name="Bayul T."/>
            <person name="Berlin A."/>
            <person name="Bessette D."/>
            <person name="Bloom T."/>
            <person name="Blye J."/>
            <person name="Boguslavskiy L."/>
            <person name="Bonnet C."/>
            <person name="Boukhgalter B."/>
            <person name="Bourzgui I."/>
            <person name="Brown A."/>
            <person name="Cahill P."/>
            <person name="Channer S."/>
            <person name="Cheshatsang Y."/>
            <person name="Chuda L."/>
            <person name="Citroen M."/>
            <person name="Collymore A."/>
            <person name="Cooke P."/>
            <person name="Costello M."/>
            <person name="D'Aco K."/>
            <person name="Daza R."/>
            <person name="De Haan G."/>
            <person name="DeGray S."/>
            <person name="DeMaso C."/>
            <person name="Dhargay N."/>
            <person name="Dooley K."/>
            <person name="Dooley E."/>
            <person name="Doricent M."/>
            <person name="Dorje P."/>
            <person name="Dorjee K."/>
            <person name="Dupes A."/>
            <person name="Elong R."/>
            <person name="Falk J."/>
            <person name="Farina A."/>
            <person name="Faro S."/>
            <person name="Ferguson D."/>
            <person name="Fisher S."/>
            <person name="Foley C.D."/>
            <person name="Franke A."/>
            <person name="Friedrich D."/>
            <person name="Gadbois L."/>
            <person name="Gearin G."/>
            <person name="Gearin C.R."/>
            <person name="Giannoukos G."/>
            <person name="Goode T."/>
            <person name="Graham J."/>
            <person name="Grandbois E."/>
            <person name="Grewal S."/>
            <person name="Gyaltsen K."/>
            <person name="Hafez N."/>
            <person name="Hagos B."/>
            <person name="Hall J."/>
            <person name="Henson C."/>
            <person name="Hollinger A."/>
            <person name="Honan T."/>
            <person name="Huard M.D."/>
            <person name="Hughes L."/>
            <person name="Hurhula B."/>
            <person name="Husby M.E."/>
            <person name="Kamat A."/>
            <person name="Kanga B."/>
            <person name="Kashin S."/>
            <person name="Khazanovich D."/>
            <person name="Kisner P."/>
            <person name="Lance K."/>
            <person name="Lara M."/>
            <person name="Lee W."/>
            <person name="Lennon N."/>
            <person name="Letendre F."/>
            <person name="LeVine R."/>
            <person name="Lipovsky A."/>
            <person name="Liu X."/>
            <person name="Liu J."/>
            <person name="Liu S."/>
            <person name="Lokyitsang T."/>
            <person name="Lokyitsang Y."/>
            <person name="Lubonja R."/>
            <person name="Lui A."/>
            <person name="MacDonald P."/>
            <person name="Magnisalis V."/>
            <person name="Maru K."/>
            <person name="Matthews C."/>
            <person name="McCusker W."/>
            <person name="McDonough S."/>
            <person name="Mehta T."/>
            <person name="Meldrim J."/>
            <person name="Meneus L."/>
            <person name="Mihai O."/>
            <person name="Mihalev A."/>
            <person name="Mihova T."/>
            <person name="Mittelman R."/>
            <person name="Mlenga V."/>
            <person name="Montmayeur A."/>
            <person name="Mulrain L."/>
            <person name="Navidi A."/>
            <person name="Naylor J."/>
            <person name="Negash T."/>
            <person name="Nguyen T."/>
            <person name="Nguyen N."/>
            <person name="Nicol R."/>
            <person name="Norbu C."/>
            <person name="Norbu N."/>
            <person name="Novod N."/>
            <person name="O'Neill B."/>
            <person name="Osman S."/>
            <person name="Markiewicz E."/>
            <person name="Oyono O.L."/>
            <person name="Patti C."/>
            <person name="Phunkhang P."/>
            <person name="Pierre F."/>
            <person name="Priest M."/>
            <person name="Raghuraman S."/>
            <person name="Rege F."/>
            <person name="Reyes R."/>
            <person name="Rise C."/>
            <person name="Rogov P."/>
            <person name="Ross K."/>
            <person name="Ryan E."/>
            <person name="Settipalli S."/>
            <person name="Shea T."/>
            <person name="Sherpa N."/>
            <person name="Shi L."/>
            <person name="Shih D."/>
            <person name="Sparrow T."/>
            <person name="Spaulding J."/>
            <person name="Stalker J."/>
            <person name="Stange-Thomann N."/>
            <person name="Stavropoulos S."/>
            <person name="Stone C."/>
            <person name="Strader C."/>
            <person name="Tesfaye S."/>
            <person name="Thomson T."/>
            <person name="Thoulutsang Y."/>
            <person name="Thoulutsang D."/>
            <person name="Topham K."/>
            <person name="Topping I."/>
            <person name="Tsamla T."/>
            <person name="Vassiliev H."/>
            <person name="Vo A."/>
            <person name="Wangchuk T."/>
            <person name="Wangdi T."/>
            <person name="Weiand M."/>
            <person name="Wilkinson J."/>
            <person name="Wilson A."/>
            <person name="Yadav S."/>
            <person name="Young G."/>
            <person name="Yu Q."/>
            <person name="Zembek L."/>
            <person name="Zhong D."/>
            <person name="Zimmer A."/>
            <person name="Zwirko Z."/>
            <person name="Jaffe D.B."/>
            <person name="Alvarez P."/>
            <person name="Brockman W."/>
            <person name="Butler J."/>
            <person name="Chin C."/>
            <person name="Gnerre S."/>
            <person name="Grabherr M."/>
            <person name="Kleber M."/>
            <person name="Mauceli E."/>
            <person name="MacCallum I."/>
        </authorList>
    </citation>
    <scope>NUCLEOTIDE SEQUENCE [LARGE SCALE GENOMIC DNA]</scope>
    <source>
        <strain evidence="2 3">TSC#14021-0224.01</strain>
    </source>
</reference>
<keyword evidence="3" id="KW-1185">Reference proteome</keyword>
<evidence type="ECO:0000256" key="1">
    <source>
        <dbReference type="SAM" id="MobiDB-lite"/>
    </source>
</evidence>
<protein>
    <submittedName>
        <fullName evidence="2">Uncharacterized protein</fullName>
    </submittedName>
</protein>
<dbReference type="eggNOG" id="ENOG502TCCC">
    <property type="taxonomic scope" value="Eukaryota"/>
</dbReference>
<dbReference type="OMA" id="GHCTVPE"/>
<dbReference type="EMBL" id="CH954179">
    <property type="protein sequence ID" value="EDV54817.1"/>
    <property type="molecule type" value="Genomic_DNA"/>
</dbReference>
<evidence type="ECO:0000313" key="3">
    <source>
        <dbReference type="Proteomes" id="UP000008711"/>
    </source>
</evidence>
<sequence>MPCIFNPGYIGPDPPCCDPDCLEEGHCTVPECGVCPESQLPRCNPAPQSNKDTAGQPLEQKAQKKEKTQGQQ</sequence>
<dbReference type="OrthoDB" id="7840795at2759"/>
<reference evidence="2 3" key="2">
    <citation type="journal article" date="2008" name="Bioinformatics">
        <title>Assembly reconciliation.</title>
        <authorList>
            <person name="Zimin A.V."/>
            <person name="Smith D.R."/>
            <person name="Sutton G."/>
            <person name="Yorke J.A."/>
        </authorList>
    </citation>
    <scope>NUCLEOTIDE SEQUENCE [LARGE SCALE GENOMIC DNA]</scope>
    <source>
        <strain evidence="2 3">TSC#14021-0224.01</strain>
    </source>
</reference>
<feature type="region of interest" description="Disordered" evidence="1">
    <location>
        <begin position="46"/>
        <end position="72"/>
    </location>
</feature>